<proteinExistence type="predicted"/>
<gene>
    <name evidence="8" type="ORF">SAMN05660865_00701</name>
</gene>
<dbReference type="PROSITE" id="PS51918">
    <property type="entry name" value="RADICAL_SAM"/>
    <property type="match status" value="1"/>
</dbReference>
<dbReference type="PANTHER" id="PTHR30352">
    <property type="entry name" value="PYRUVATE FORMATE-LYASE-ACTIVATING ENZYME"/>
    <property type="match status" value="1"/>
</dbReference>
<evidence type="ECO:0000259" key="7">
    <source>
        <dbReference type="PROSITE" id="PS51918"/>
    </source>
</evidence>
<dbReference type="InterPro" id="IPR058240">
    <property type="entry name" value="rSAM_sf"/>
</dbReference>
<dbReference type="InterPro" id="IPR016431">
    <property type="entry name" value="Pyrv-formate_lyase-activ_prd"/>
</dbReference>
<dbReference type="SFLD" id="SFLDG01101">
    <property type="entry name" value="Uncharacterised_Radical_SAM_Su"/>
    <property type="match status" value="1"/>
</dbReference>
<keyword evidence="8" id="KW-0670">Pyruvate</keyword>
<evidence type="ECO:0000256" key="3">
    <source>
        <dbReference type="ARBA" id="ARBA00022723"/>
    </source>
</evidence>
<name>A0A1H5TTB0_9CLOT</name>
<dbReference type="CDD" id="cd01335">
    <property type="entry name" value="Radical_SAM"/>
    <property type="match status" value="1"/>
</dbReference>
<dbReference type="GO" id="GO:0051539">
    <property type="term" value="F:4 iron, 4 sulfur cluster binding"/>
    <property type="evidence" value="ECO:0007669"/>
    <property type="project" value="UniProtKB-KW"/>
</dbReference>
<dbReference type="InterPro" id="IPR007197">
    <property type="entry name" value="rSAM"/>
</dbReference>
<evidence type="ECO:0000256" key="2">
    <source>
        <dbReference type="ARBA" id="ARBA00022691"/>
    </source>
</evidence>
<accession>A0A1H5TTB0</accession>
<dbReference type="InterPro" id="IPR006638">
    <property type="entry name" value="Elp3/MiaA/NifB-like_rSAM"/>
</dbReference>
<dbReference type="PIRSF" id="PIRSF004869">
    <property type="entry name" value="PflX_prd"/>
    <property type="match status" value="1"/>
</dbReference>
<protein>
    <submittedName>
        <fullName evidence="8">Pyruvate formate lyase activating enzyme</fullName>
    </submittedName>
</protein>
<feature type="binding site" evidence="6">
    <location>
        <position position="84"/>
    </location>
    <ligand>
        <name>[4Fe-4S] cluster</name>
        <dbReference type="ChEBI" id="CHEBI:49883"/>
        <note>4Fe-4S-S-AdoMet</note>
    </ligand>
</feature>
<keyword evidence="1" id="KW-0004">4Fe-4S</keyword>
<dbReference type="InterPro" id="IPR034457">
    <property type="entry name" value="Organic_radical-activating"/>
</dbReference>
<dbReference type="SFLD" id="SFLDS00029">
    <property type="entry name" value="Radical_SAM"/>
    <property type="match status" value="1"/>
</dbReference>
<dbReference type="AlphaFoldDB" id="A0A1H5TTB0"/>
<dbReference type="GO" id="GO:0046872">
    <property type="term" value="F:metal ion binding"/>
    <property type="evidence" value="ECO:0007669"/>
    <property type="project" value="UniProtKB-KW"/>
</dbReference>
<evidence type="ECO:0000313" key="8">
    <source>
        <dbReference type="EMBL" id="SEF65227.1"/>
    </source>
</evidence>
<evidence type="ECO:0000256" key="5">
    <source>
        <dbReference type="ARBA" id="ARBA00023014"/>
    </source>
</evidence>
<keyword evidence="3 6" id="KW-0479">Metal-binding</keyword>
<sequence length="331" mass="38341">MIKVKEAMFYTKDNDKIVCKLCPHNCLLSEEQIGFCRSRKVINNKLYSLNYGKISAINLDPIEKKPLYHYKPGSYILSVGSFGCNFNCHFCQNYSISQFYLNGSYVMPSELIELALKYKSMGNIGIAFTYNEPSIFYEYIYDVVEHINEDLDIVLVTNGFINIEPLEKIIKKIKAVNIDLKAFNNKFYKEICHGNLQKVLETIKFMCKFIHVEITTLIIPNLNDSKDEINDLALWLSKIDKNIPLHLTRYFPAFKLEKEPTPINTLIELKNIAKQHLNYVYIGNTVALDNNTYCPNCKGKLIERMGFNVKSFLTSNKCPFCGYELKRFLTK</sequence>
<keyword evidence="2 6" id="KW-0949">S-adenosyl-L-methionine</keyword>
<dbReference type="SUPFAM" id="SSF102114">
    <property type="entry name" value="Radical SAM enzymes"/>
    <property type="match status" value="1"/>
</dbReference>
<dbReference type="InterPro" id="IPR013785">
    <property type="entry name" value="Aldolase_TIM"/>
</dbReference>
<feature type="domain" description="Radical SAM core" evidence="7">
    <location>
        <begin position="69"/>
        <end position="280"/>
    </location>
</feature>
<dbReference type="RefSeq" id="WP_242971188.1">
    <property type="nucleotide sequence ID" value="NZ_FNUK01000006.1"/>
</dbReference>
<keyword evidence="9" id="KW-1185">Reference proteome</keyword>
<dbReference type="GO" id="GO:0016829">
    <property type="term" value="F:lyase activity"/>
    <property type="evidence" value="ECO:0007669"/>
    <property type="project" value="UniProtKB-KW"/>
</dbReference>
<reference evidence="9" key="1">
    <citation type="submission" date="2016-10" db="EMBL/GenBank/DDBJ databases">
        <authorList>
            <person name="Varghese N."/>
            <person name="Submissions S."/>
        </authorList>
    </citation>
    <scope>NUCLEOTIDE SEQUENCE [LARGE SCALE GENOMIC DNA]</scope>
    <source>
        <strain evidence="9">DSM 5463</strain>
    </source>
</reference>
<keyword evidence="5 6" id="KW-0411">Iron-sulfur</keyword>
<dbReference type="Proteomes" id="UP000242850">
    <property type="component" value="Unassembled WGS sequence"/>
</dbReference>
<keyword evidence="8" id="KW-0456">Lyase</keyword>
<evidence type="ECO:0000313" key="9">
    <source>
        <dbReference type="Proteomes" id="UP000242850"/>
    </source>
</evidence>
<dbReference type="EMBL" id="FNUK01000006">
    <property type="protein sequence ID" value="SEF65227.1"/>
    <property type="molecule type" value="Genomic_DNA"/>
</dbReference>
<evidence type="ECO:0000256" key="6">
    <source>
        <dbReference type="PIRSR" id="PIRSR004869-50"/>
    </source>
</evidence>
<dbReference type="NCBIfam" id="TIGR04337">
    <property type="entry name" value="AmmeMemoSam_rS"/>
    <property type="match status" value="1"/>
</dbReference>
<keyword evidence="4 6" id="KW-0408">Iron</keyword>
<evidence type="ECO:0000256" key="1">
    <source>
        <dbReference type="ARBA" id="ARBA00022485"/>
    </source>
</evidence>
<organism evidence="8 9">
    <name type="scientific">Caloramator fervidus</name>
    <dbReference type="NCBI Taxonomy" id="29344"/>
    <lineage>
        <taxon>Bacteria</taxon>
        <taxon>Bacillati</taxon>
        <taxon>Bacillota</taxon>
        <taxon>Clostridia</taxon>
        <taxon>Eubacteriales</taxon>
        <taxon>Clostridiaceae</taxon>
        <taxon>Caloramator</taxon>
    </lineage>
</organism>
<dbReference type="Pfam" id="PF04055">
    <property type="entry name" value="Radical_SAM"/>
    <property type="match status" value="1"/>
</dbReference>
<feature type="binding site" evidence="6">
    <location>
        <position position="88"/>
    </location>
    <ligand>
        <name>[4Fe-4S] cluster</name>
        <dbReference type="ChEBI" id="CHEBI:49883"/>
        <note>4Fe-4S-S-AdoMet</note>
    </ligand>
</feature>
<dbReference type="PANTHER" id="PTHR30352:SF5">
    <property type="entry name" value="PYRUVATE FORMATE-LYASE 1-ACTIVATING ENZYME"/>
    <property type="match status" value="1"/>
</dbReference>
<feature type="binding site" evidence="6">
    <location>
        <position position="91"/>
    </location>
    <ligand>
        <name>[4Fe-4S] cluster</name>
        <dbReference type="ChEBI" id="CHEBI:49883"/>
        <note>4Fe-4S-S-AdoMet</note>
    </ligand>
</feature>
<dbReference type="Gene3D" id="3.20.20.70">
    <property type="entry name" value="Aldolase class I"/>
    <property type="match status" value="1"/>
</dbReference>
<dbReference type="SMART" id="SM00729">
    <property type="entry name" value="Elp3"/>
    <property type="match status" value="1"/>
</dbReference>
<comment type="cofactor">
    <cofactor evidence="6">
        <name>[4Fe-4S] cluster</name>
        <dbReference type="ChEBI" id="CHEBI:49883"/>
    </cofactor>
    <text evidence="6">Binds 1 [4Fe-4S] cluster. The cluster is coordinated with 3 cysteines and an exchangeable S-adenosyl-L-methionine.</text>
</comment>
<evidence type="ECO:0000256" key="4">
    <source>
        <dbReference type="ARBA" id="ARBA00023004"/>
    </source>
</evidence>
<dbReference type="InterPro" id="IPR027596">
    <property type="entry name" value="AmmeMemoSam_rS"/>
</dbReference>